<evidence type="ECO:0000313" key="5">
    <source>
        <dbReference type="Proteomes" id="UP001201163"/>
    </source>
</evidence>
<evidence type="ECO:0000313" key="4">
    <source>
        <dbReference type="EMBL" id="KAH9001754.1"/>
    </source>
</evidence>
<keyword evidence="5" id="KW-1185">Reference proteome</keyword>
<dbReference type="GO" id="GO:0008270">
    <property type="term" value="F:zinc ion binding"/>
    <property type="evidence" value="ECO:0007669"/>
    <property type="project" value="UniProtKB-KW"/>
</dbReference>
<protein>
    <recommendedName>
        <fullName evidence="3">C2H2-type domain-containing protein</fullName>
    </recommendedName>
</protein>
<feature type="compositionally biased region" description="Polar residues" evidence="2">
    <location>
        <begin position="224"/>
        <end position="233"/>
    </location>
</feature>
<feature type="compositionally biased region" description="Polar residues" evidence="2">
    <location>
        <begin position="244"/>
        <end position="273"/>
    </location>
</feature>
<reference evidence="4" key="1">
    <citation type="submission" date="2022-01" db="EMBL/GenBank/DDBJ databases">
        <title>Comparative genomics reveals a dynamic genome evolution in the ectomycorrhizal milk-cap (Lactarius) mushrooms.</title>
        <authorList>
            <consortium name="DOE Joint Genome Institute"/>
            <person name="Lebreton A."/>
            <person name="Tang N."/>
            <person name="Kuo A."/>
            <person name="LaButti K."/>
            <person name="Drula E."/>
            <person name="Barry K."/>
            <person name="Clum A."/>
            <person name="Lipzen A."/>
            <person name="Mousain D."/>
            <person name="Ng V."/>
            <person name="Wang R."/>
            <person name="Wang X."/>
            <person name="Dai Y."/>
            <person name="Henrissat B."/>
            <person name="Grigoriev I.V."/>
            <person name="Guerin-Laguette A."/>
            <person name="Yu F."/>
            <person name="Martin F.M."/>
        </authorList>
    </citation>
    <scope>NUCLEOTIDE SEQUENCE</scope>
    <source>
        <strain evidence="4">QP</strain>
    </source>
</reference>
<organism evidence="4 5">
    <name type="scientific">Lactarius akahatsu</name>
    <dbReference type="NCBI Taxonomy" id="416441"/>
    <lineage>
        <taxon>Eukaryota</taxon>
        <taxon>Fungi</taxon>
        <taxon>Dikarya</taxon>
        <taxon>Basidiomycota</taxon>
        <taxon>Agaricomycotina</taxon>
        <taxon>Agaricomycetes</taxon>
        <taxon>Russulales</taxon>
        <taxon>Russulaceae</taxon>
        <taxon>Lactarius</taxon>
    </lineage>
</organism>
<proteinExistence type="predicted"/>
<feature type="domain" description="C2H2-type" evidence="3">
    <location>
        <begin position="289"/>
        <end position="317"/>
    </location>
</feature>
<accession>A0AAD4LSN5</accession>
<dbReference type="PROSITE" id="PS50157">
    <property type="entry name" value="ZINC_FINGER_C2H2_2"/>
    <property type="match status" value="1"/>
</dbReference>
<keyword evidence="1" id="KW-0863">Zinc-finger</keyword>
<evidence type="ECO:0000256" key="2">
    <source>
        <dbReference type="SAM" id="MobiDB-lite"/>
    </source>
</evidence>
<sequence length="320" mass="34280">MAEPTRYIAARSSLWPSATDHRPVFTTAIIHNKSDMASISATVAGPSQGEGSSPPHRSVEELMNWFSSELNSFLSINNGHPEGITTLATAIIPFSGCVVPTTVILSIVPLHLGTDQGSELSPFFPSQPSHLSVGYPMTRNDLGNDITIDPLCLEYTPTSDGFQIASRNSIPRPEVRYDHQLPGHGDPIQGPIRDGLPAVTALPGVAVYPSPFNQTFGAYPVSGQRGTLSSTPVNRGDIPPACTACQTEGNGRSASQQLGQSYQDTPTSSNSAGPVQGAGGDQLEYPSRHRCRECDASYARLSGLNRHYKDKHTAWMACRH</sequence>
<dbReference type="AlphaFoldDB" id="A0AAD4LSN5"/>
<dbReference type="Proteomes" id="UP001201163">
    <property type="component" value="Unassembled WGS sequence"/>
</dbReference>
<gene>
    <name evidence="4" type="ORF">EDB92DRAFT_98946</name>
</gene>
<dbReference type="InterPro" id="IPR013087">
    <property type="entry name" value="Znf_C2H2_type"/>
</dbReference>
<keyword evidence="1" id="KW-0479">Metal-binding</keyword>
<evidence type="ECO:0000256" key="1">
    <source>
        <dbReference type="PROSITE-ProRule" id="PRU00042"/>
    </source>
</evidence>
<dbReference type="PROSITE" id="PS00028">
    <property type="entry name" value="ZINC_FINGER_C2H2_1"/>
    <property type="match status" value="1"/>
</dbReference>
<comment type="caution">
    <text evidence="4">The sequence shown here is derived from an EMBL/GenBank/DDBJ whole genome shotgun (WGS) entry which is preliminary data.</text>
</comment>
<evidence type="ECO:0000259" key="3">
    <source>
        <dbReference type="PROSITE" id="PS50157"/>
    </source>
</evidence>
<name>A0AAD4LSN5_9AGAM</name>
<feature type="region of interest" description="Disordered" evidence="2">
    <location>
        <begin position="224"/>
        <end position="285"/>
    </location>
</feature>
<dbReference type="EMBL" id="JAKELL010000001">
    <property type="protein sequence ID" value="KAH9001754.1"/>
    <property type="molecule type" value="Genomic_DNA"/>
</dbReference>
<keyword evidence="1" id="KW-0862">Zinc</keyword>